<dbReference type="InterPro" id="IPR003591">
    <property type="entry name" value="Leu-rich_rpt_typical-subtyp"/>
</dbReference>
<evidence type="ECO:0000259" key="15">
    <source>
        <dbReference type="Pfam" id="PF23598"/>
    </source>
</evidence>
<evidence type="ECO:0000256" key="12">
    <source>
        <dbReference type="SAM" id="Phobius"/>
    </source>
</evidence>
<dbReference type="GO" id="GO:0051707">
    <property type="term" value="P:response to other organism"/>
    <property type="evidence" value="ECO:0007669"/>
    <property type="project" value="UniProtKB-ARBA"/>
</dbReference>
<proteinExistence type="inferred from homology"/>
<keyword evidence="16" id="KW-0675">Receptor</keyword>
<dbReference type="GO" id="GO:0006952">
    <property type="term" value="P:defense response"/>
    <property type="evidence" value="ECO:0007669"/>
    <property type="project" value="UniProtKB-ARBA"/>
</dbReference>
<dbReference type="Gene3D" id="3.80.10.10">
    <property type="entry name" value="Ribonuclease Inhibitor"/>
    <property type="match status" value="6"/>
</dbReference>
<keyword evidence="3" id="KW-1003">Cell membrane</keyword>
<evidence type="ECO:0000259" key="14">
    <source>
        <dbReference type="Pfam" id="PF08263"/>
    </source>
</evidence>
<dbReference type="SMART" id="SM00365">
    <property type="entry name" value="LRR_SD22"/>
    <property type="match status" value="7"/>
</dbReference>
<dbReference type="SMART" id="SM00369">
    <property type="entry name" value="LRR_TYP"/>
    <property type="match status" value="8"/>
</dbReference>
<dbReference type="FunFam" id="3.80.10.10:FF:000383">
    <property type="entry name" value="Leucine-rich repeat receptor protein kinase EMS1"/>
    <property type="match status" value="1"/>
</dbReference>
<evidence type="ECO:0000256" key="6">
    <source>
        <dbReference type="ARBA" id="ARBA00022692"/>
    </source>
</evidence>
<evidence type="ECO:0000313" key="16">
    <source>
        <dbReference type="EMBL" id="GER55588.1"/>
    </source>
</evidence>
<dbReference type="EMBL" id="BKCP01011959">
    <property type="protein sequence ID" value="GER55588.1"/>
    <property type="molecule type" value="Genomic_DNA"/>
</dbReference>
<accession>A0A5A7RDV5</accession>
<evidence type="ECO:0000256" key="13">
    <source>
        <dbReference type="SAM" id="SignalP"/>
    </source>
</evidence>
<dbReference type="PRINTS" id="PR00019">
    <property type="entry name" value="LEURICHRPT"/>
</dbReference>
<dbReference type="FunFam" id="3.80.10.10:FF:000111">
    <property type="entry name" value="LRR receptor-like serine/threonine-protein kinase ERECTA"/>
    <property type="match status" value="1"/>
</dbReference>
<dbReference type="GO" id="GO:0005886">
    <property type="term" value="C:plasma membrane"/>
    <property type="evidence" value="ECO:0007669"/>
    <property type="project" value="UniProtKB-SubCell"/>
</dbReference>
<feature type="chain" id="PRO_5022787838" evidence="13">
    <location>
        <begin position="28"/>
        <end position="1001"/>
    </location>
</feature>
<keyword evidence="7 13" id="KW-0732">Signal</keyword>
<gene>
    <name evidence="16" type="ORF">STAS_33257</name>
</gene>
<keyword evidence="5" id="KW-0433">Leucine-rich repeat</keyword>
<dbReference type="FunFam" id="3.80.10.10:FF:000400">
    <property type="entry name" value="Nuclear pore complex protein NUP107"/>
    <property type="match status" value="1"/>
</dbReference>
<feature type="signal peptide" evidence="13">
    <location>
        <begin position="1"/>
        <end position="27"/>
    </location>
</feature>
<dbReference type="GO" id="GO:0099402">
    <property type="term" value="P:plant organ development"/>
    <property type="evidence" value="ECO:0007669"/>
    <property type="project" value="UniProtKB-ARBA"/>
</dbReference>
<feature type="transmembrane region" description="Helical" evidence="12">
    <location>
        <begin position="941"/>
        <end position="963"/>
    </location>
</feature>
<dbReference type="InterPro" id="IPR055414">
    <property type="entry name" value="LRR_R13L4/SHOC2-like"/>
</dbReference>
<keyword evidence="17" id="KW-1185">Reference proteome</keyword>
<feature type="domain" description="Disease resistance R13L4/SHOC-2-like LRR" evidence="15">
    <location>
        <begin position="88"/>
        <end position="261"/>
    </location>
</feature>
<keyword evidence="9 12" id="KW-1133">Transmembrane helix</keyword>
<evidence type="ECO:0000256" key="3">
    <source>
        <dbReference type="ARBA" id="ARBA00022475"/>
    </source>
</evidence>
<evidence type="ECO:0000256" key="10">
    <source>
        <dbReference type="ARBA" id="ARBA00023136"/>
    </source>
</evidence>
<dbReference type="Pfam" id="PF08263">
    <property type="entry name" value="LRRNT_2"/>
    <property type="match status" value="1"/>
</dbReference>
<keyword evidence="8" id="KW-0677">Repeat</keyword>
<keyword evidence="11" id="KW-0325">Glycoprotein</keyword>
<dbReference type="SUPFAM" id="SSF52047">
    <property type="entry name" value="RNI-like"/>
    <property type="match status" value="1"/>
</dbReference>
<evidence type="ECO:0000256" key="4">
    <source>
        <dbReference type="ARBA" id="ARBA00022553"/>
    </source>
</evidence>
<dbReference type="InterPro" id="IPR013210">
    <property type="entry name" value="LRR_N_plant-typ"/>
</dbReference>
<dbReference type="OrthoDB" id="908873at2759"/>
<evidence type="ECO:0000313" key="17">
    <source>
        <dbReference type="Proteomes" id="UP000325081"/>
    </source>
</evidence>
<evidence type="ECO:0000256" key="8">
    <source>
        <dbReference type="ARBA" id="ARBA00022737"/>
    </source>
</evidence>
<name>A0A5A7RDV5_STRAF</name>
<feature type="domain" description="Disease resistance R13L4/SHOC-2-like LRR" evidence="15">
    <location>
        <begin position="377"/>
        <end position="538"/>
    </location>
</feature>
<evidence type="ECO:0000256" key="11">
    <source>
        <dbReference type="ARBA" id="ARBA00023180"/>
    </source>
</evidence>
<dbReference type="InterPro" id="IPR001611">
    <property type="entry name" value="Leu-rich_rpt"/>
</dbReference>
<dbReference type="PANTHER" id="PTHR48063">
    <property type="entry name" value="LRR RECEPTOR-LIKE KINASE"/>
    <property type="match status" value="1"/>
</dbReference>
<comment type="subcellular location">
    <subcellularLocation>
        <location evidence="1">Cell membrane</location>
        <topology evidence="1">Single-pass type I membrane protein</topology>
    </subcellularLocation>
</comment>
<protein>
    <submittedName>
        <fullName evidence="16">Receptor-like protein</fullName>
    </submittedName>
</protein>
<dbReference type="SUPFAM" id="SSF52058">
    <property type="entry name" value="L domain-like"/>
    <property type="match status" value="2"/>
</dbReference>
<dbReference type="GO" id="GO:0007165">
    <property type="term" value="P:signal transduction"/>
    <property type="evidence" value="ECO:0007669"/>
    <property type="project" value="UniProtKB-ARBA"/>
</dbReference>
<evidence type="ECO:0000256" key="9">
    <source>
        <dbReference type="ARBA" id="ARBA00022989"/>
    </source>
</evidence>
<evidence type="ECO:0000256" key="1">
    <source>
        <dbReference type="ARBA" id="ARBA00004251"/>
    </source>
</evidence>
<sequence>MLNAPKPSIHAALFSALFFMSFKLSNCITCPEIEKQSLLSFKQSLNGSVNLFSSWDVKFDCCKWKGVVCSNLTGRVLQLHLQGNSLGGKINSSLLNLKHLEYLDLSQNKFEGEIPSFIGSLTSLEYLNLSFAGFYGKIPHNIGNLSNLHILSLGNSELLDADSLEWLSGLTKLEHLNMNGVNLSKATDWAQQVIDNLPSLVELQMSYCSLSFLSLNDVKNSSRSNLSILDLSSNYNSFQSYVIIPRWIFQLSNLIYLDLAHNSFNGPIPTMTNTTKLQHIDLTSNYFNSSIPQWLYSCKHLEYVSLANNYLLRDGISNSIANLTSLNTLDLNRNELSGRIPREIANLCNIQTLSLSDNKLGGELTDSFGKNMSDCFLESLEFLDMSSNQLSGQLPNQFGEFTRLWLLGLSKNSLSGVIPNEIGNLISLVRLDLGSNKLMGNLPESIGKLVNLTTLFIEDNMFEGVVTEAHFANLSNLDTLDASGNQLTLKVNPNWIPPFKMWKLYLRSWDLGSGSRIPLWLETQKESISYLDLSYTGIYGNIPTWLWSLYSLNISHNQIDGKIPIIIRCSFLDLSSNKFSGPLPRIGKRATELNFSNNSFSGDLSEFLCNTTANELRSLNLEGNHLSGELPDCFMKRQRLILLNLGNNKLSGKIPNSIGFVKSLEALTLRSNFFSGQLPSSLQNCTELVKIDFADNNLDGEIPKWIDTGFFNLRYLILRSNNFSGEITPSICQLTSLQILDLSSNRLSGRMPSCLKNLTALSTEGIWYGPYRSSYTETFEERATIVTKGRELTYDTTLSLVTSIDLSMNNLSGDIPSEITSLVQLISLNLSRNNLTGSIPDNIGSMKQLESLDFSMNSLSGNIPGSITTMSFLNSLNLSYNHLTGRIPESTQIRGLNESSFISNNLCGPPLRISCGNGDNALGPVHTENQGREGNKRQIDWFYVFLSLGYAVGLSIVLTILYYKRKWREAYYEFFQNLWECVYVYSIIKWRRLTRVLGRNM</sequence>
<dbReference type="FunFam" id="3.80.10.10:FF:000041">
    <property type="entry name" value="LRR receptor-like serine/threonine-protein kinase ERECTA"/>
    <property type="match status" value="1"/>
</dbReference>
<organism evidence="16 17">
    <name type="scientific">Striga asiatica</name>
    <name type="common">Asiatic witchweed</name>
    <name type="synonym">Buchnera asiatica</name>
    <dbReference type="NCBI Taxonomy" id="4170"/>
    <lineage>
        <taxon>Eukaryota</taxon>
        <taxon>Viridiplantae</taxon>
        <taxon>Streptophyta</taxon>
        <taxon>Embryophyta</taxon>
        <taxon>Tracheophyta</taxon>
        <taxon>Spermatophyta</taxon>
        <taxon>Magnoliopsida</taxon>
        <taxon>eudicotyledons</taxon>
        <taxon>Gunneridae</taxon>
        <taxon>Pentapetalae</taxon>
        <taxon>asterids</taxon>
        <taxon>lamiids</taxon>
        <taxon>Lamiales</taxon>
        <taxon>Orobanchaceae</taxon>
        <taxon>Buchnereae</taxon>
        <taxon>Striga</taxon>
    </lineage>
</organism>
<evidence type="ECO:0000256" key="7">
    <source>
        <dbReference type="ARBA" id="ARBA00022729"/>
    </source>
</evidence>
<comment type="similarity">
    <text evidence="2">Belongs to the RLP family.</text>
</comment>
<dbReference type="PANTHER" id="PTHR48063:SF98">
    <property type="entry name" value="LRR RECEPTOR-LIKE SERINE_THREONINE-PROTEIN KINASE FLS2"/>
    <property type="match status" value="1"/>
</dbReference>
<dbReference type="Pfam" id="PF23598">
    <property type="entry name" value="LRR_14"/>
    <property type="match status" value="2"/>
</dbReference>
<evidence type="ECO:0000256" key="5">
    <source>
        <dbReference type="ARBA" id="ARBA00022614"/>
    </source>
</evidence>
<dbReference type="Pfam" id="PF00560">
    <property type="entry name" value="LRR_1"/>
    <property type="match status" value="10"/>
</dbReference>
<dbReference type="Proteomes" id="UP000325081">
    <property type="component" value="Unassembled WGS sequence"/>
</dbReference>
<dbReference type="GO" id="GO:0009653">
    <property type="term" value="P:anatomical structure morphogenesis"/>
    <property type="evidence" value="ECO:0007669"/>
    <property type="project" value="UniProtKB-ARBA"/>
</dbReference>
<dbReference type="AlphaFoldDB" id="A0A5A7RDV5"/>
<evidence type="ECO:0000256" key="2">
    <source>
        <dbReference type="ARBA" id="ARBA00009592"/>
    </source>
</evidence>
<dbReference type="InterPro" id="IPR046956">
    <property type="entry name" value="RLP23-like"/>
</dbReference>
<dbReference type="FunFam" id="3.80.10.10:FF:000095">
    <property type="entry name" value="LRR receptor-like serine/threonine-protein kinase GSO1"/>
    <property type="match status" value="1"/>
</dbReference>
<keyword evidence="4" id="KW-0597">Phosphoprotein</keyword>
<dbReference type="Pfam" id="PF13855">
    <property type="entry name" value="LRR_8"/>
    <property type="match status" value="1"/>
</dbReference>
<dbReference type="InterPro" id="IPR032675">
    <property type="entry name" value="LRR_dom_sf"/>
</dbReference>
<keyword evidence="10 12" id="KW-0472">Membrane</keyword>
<comment type="caution">
    <text evidence="16">The sequence shown here is derived from an EMBL/GenBank/DDBJ whole genome shotgun (WGS) entry which is preliminary data.</text>
</comment>
<keyword evidence="6 12" id="KW-0812">Transmembrane</keyword>
<reference evidence="17" key="1">
    <citation type="journal article" date="2019" name="Curr. Biol.">
        <title>Genome Sequence of Striga asiatica Provides Insight into the Evolution of Plant Parasitism.</title>
        <authorList>
            <person name="Yoshida S."/>
            <person name="Kim S."/>
            <person name="Wafula E.K."/>
            <person name="Tanskanen J."/>
            <person name="Kim Y.M."/>
            <person name="Honaas L."/>
            <person name="Yang Z."/>
            <person name="Spallek T."/>
            <person name="Conn C.E."/>
            <person name="Ichihashi Y."/>
            <person name="Cheong K."/>
            <person name="Cui S."/>
            <person name="Der J.P."/>
            <person name="Gundlach H."/>
            <person name="Jiao Y."/>
            <person name="Hori C."/>
            <person name="Ishida J.K."/>
            <person name="Kasahara H."/>
            <person name="Kiba T."/>
            <person name="Kim M.S."/>
            <person name="Koo N."/>
            <person name="Laohavisit A."/>
            <person name="Lee Y.H."/>
            <person name="Lumba S."/>
            <person name="McCourt P."/>
            <person name="Mortimer J.C."/>
            <person name="Mutuku J.M."/>
            <person name="Nomura T."/>
            <person name="Sasaki-Sekimoto Y."/>
            <person name="Seto Y."/>
            <person name="Wang Y."/>
            <person name="Wakatake T."/>
            <person name="Sakakibara H."/>
            <person name="Demura T."/>
            <person name="Yamaguchi S."/>
            <person name="Yoneyama K."/>
            <person name="Manabe R.I."/>
            <person name="Nelson D.C."/>
            <person name="Schulman A.H."/>
            <person name="Timko M.P."/>
            <person name="dePamphilis C.W."/>
            <person name="Choi D."/>
            <person name="Shirasu K."/>
        </authorList>
    </citation>
    <scope>NUCLEOTIDE SEQUENCE [LARGE SCALE GENOMIC DNA]</scope>
    <source>
        <strain evidence="17">cv. UVA1</strain>
    </source>
</reference>
<feature type="domain" description="Leucine-rich repeat-containing N-terminal plant-type" evidence="14">
    <location>
        <begin position="34"/>
        <end position="70"/>
    </location>
</feature>